<sequence>MATHHSSSSGLLRAVTLSATALVLAACSALPTPPVQPARYDLGLTDTSVPQATAAAPSVAAPPLVLAEVQTPAGGDNSTAMHYRLNYAGNQELRAYQHARWSQPPAQMLEQRLRTRLALERPVLSERDNLSANPSDTRPLGLLRLELVEFSQVFDSASSSQAVVRVRASLIGQDRRGGNVLLGQQLLSAQTPATTNDAAGGARAMAASVNDLTLQLSNWLQRQGR</sequence>
<dbReference type="Proteomes" id="UP000261948">
    <property type="component" value="Unassembled WGS sequence"/>
</dbReference>
<feature type="signal peptide" evidence="1">
    <location>
        <begin position="1"/>
        <end position="25"/>
    </location>
</feature>
<dbReference type="EMBL" id="QURR01000025">
    <property type="protein sequence ID" value="RGE42119.1"/>
    <property type="molecule type" value="Genomic_DNA"/>
</dbReference>
<evidence type="ECO:0000313" key="3">
    <source>
        <dbReference type="EMBL" id="RGE42119.1"/>
    </source>
</evidence>
<dbReference type="OrthoDB" id="5568302at2"/>
<organism evidence="3 4">
    <name type="scientific">Comamonas testosteroni</name>
    <name type="common">Pseudomonas testosteroni</name>
    <dbReference type="NCBI Taxonomy" id="285"/>
    <lineage>
        <taxon>Bacteria</taxon>
        <taxon>Pseudomonadati</taxon>
        <taxon>Pseudomonadota</taxon>
        <taxon>Betaproteobacteria</taxon>
        <taxon>Burkholderiales</taxon>
        <taxon>Comamonadaceae</taxon>
        <taxon>Comamonas</taxon>
    </lineage>
</organism>
<reference evidence="3 4" key="1">
    <citation type="submission" date="2018-08" db="EMBL/GenBank/DDBJ databases">
        <title>Comamonas testosteroni strain SWCO2.</title>
        <authorList>
            <person name="Jiang N."/>
            <person name="Zhang X.Z."/>
        </authorList>
    </citation>
    <scope>NUCLEOTIDE SEQUENCE [LARGE SCALE GENOMIC DNA]</scope>
    <source>
        <strain evidence="3 4">SWCO2</strain>
    </source>
</reference>
<dbReference type="InterPro" id="IPR005586">
    <property type="entry name" value="ABC_trans_aux"/>
</dbReference>
<name>A0A373FFE5_COMTE</name>
<dbReference type="Gene3D" id="3.40.50.10610">
    <property type="entry name" value="ABC-type transport auxiliary lipoprotein component"/>
    <property type="match status" value="1"/>
</dbReference>
<dbReference type="SUPFAM" id="SSF159594">
    <property type="entry name" value="XCC0632-like"/>
    <property type="match status" value="1"/>
</dbReference>
<proteinExistence type="predicted"/>
<protein>
    <recommendedName>
        <fullName evidence="2">ABC-type transport auxiliary lipoprotein component domain-containing protein</fullName>
    </recommendedName>
</protein>
<gene>
    <name evidence="3" type="ORF">DZC30_17555</name>
</gene>
<evidence type="ECO:0000259" key="2">
    <source>
        <dbReference type="Pfam" id="PF03886"/>
    </source>
</evidence>
<evidence type="ECO:0000313" key="4">
    <source>
        <dbReference type="Proteomes" id="UP000261948"/>
    </source>
</evidence>
<feature type="domain" description="ABC-type transport auxiliary lipoprotein component" evidence="2">
    <location>
        <begin position="49"/>
        <end position="215"/>
    </location>
</feature>
<feature type="chain" id="PRO_5016745381" description="ABC-type transport auxiliary lipoprotein component domain-containing protein" evidence="1">
    <location>
        <begin position="26"/>
        <end position="225"/>
    </location>
</feature>
<keyword evidence="4" id="KW-1185">Reference proteome</keyword>
<keyword evidence="1" id="KW-0732">Signal</keyword>
<accession>A0A373FFE5</accession>
<evidence type="ECO:0000256" key="1">
    <source>
        <dbReference type="SAM" id="SignalP"/>
    </source>
</evidence>
<dbReference type="AlphaFoldDB" id="A0A373FFE5"/>
<comment type="caution">
    <text evidence="3">The sequence shown here is derived from an EMBL/GenBank/DDBJ whole genome shotgun (WGS) entry which is preliminary data.</text>
</comment>
<dbReference type="Pfam" id="PF03886">
    <property type="entry name" value="ABC_trans_aux"/>
    <property type="match status" value="1"/>
</dbReference>